<evidence type="ECO:0000256" key="1">
    <source>
        <dbReference type="ARBA" id="ARBA00000085"/>
    </source>
</evidence>
<protein>
    <recommendedName>
        <fullName evidence="2">histidine kinase</fullName>
        <ecNumber evidence="2">2.7.13.3</ecNumber>
    </recommendedName>
</protein>
<evidence type="ECO:0000256" key="2">
    <source>
        <dbReference type="ARBA" id="ARBA00012438"/>
    </source>
</evidence>
<keyword evidence="7" id="KW-0812">Transmembrane</keyword>
<comment type="caution">
    <text evidence="9">The sequence shown here is derived from an EMBL/GenBank/DDBJ whole genome shotgun (WGS) entry which is preliminary data.</text>
</comment>
<dbReference type="PRINTS" id="PR00344">
    <property type="entry name" value="BCTRLSENSOR"/>
</dbReference>
<dbReference type="InterPro" id="IPR003661">
    <property type="entry name" value="HisK_dim/P_dom"/>
</dbReference>
<dbReference type="InterPro" id="IPR050736">
    <property type="entry name" value="Sensor_HK_Regulatory"/>
</dbReference>
<keyword evidence="5 9" id="KW-0418">Kinase</keyword>
<evidence type="ECO:0000313" key="9">
    <source>
        <dbReference type="EMBL" id="RED15495.1"/>
    </source>
</evidence>
<dbReference type="InterPro" id="IPR035965">
    <property type="entry name" value="PAS-like_dom_sf"/>
</dbReference>
<dbReference type="RefSeq" id="WP_116235009.1">
    <property type="nucleotide sequence ID" value="NZ_QRDP01000004.1"/>
</dbReference>
<keyword evidence="7" id="KW-1133">Transmembrane helix</keyword>
<dbReference type="AlphaFoldDB" id="A0A3D9FCH6"/>
<dbReference type="Gene3D" id="3.30.450.20">
    <property type="entry name" value="PAS domain"/>
    <property type="match status" value="2"/>
</dbReference>
<dbReference type="CDD" id="cd00082">
    <property type="entry name" value="HisKA"/>
    <property type="match status" value="1"/>
</dbReference>
<dbReference type="Pfam" id="PF12860">
    <property type="entry name" value="PAS_7"/>
    <property type="match status" value="2"/>
</dbReference>
<dbReference type="InterPro" id="IPR036890">
    <property type="entry name" value="HATPase_C_sf"/>
</dbReference>
<evidence type="ECO:0000256" key="7">
    <source>
        <dbReference type="SAM" id="Phobius"/>
    </source>
</evidence>
<dbReference type="PROSITE" id="PS50109">
    <property type="entry name" value="HIS_KIN"/>
    <property type="match status" value="1"/>
</dbReference>
<dbReference type="GO" id="GO:0000155">
    <property type="term" value="F:phosphorelay sensor kinase activity"/>
    <property type="evidence" value="ECO:0007669"/>
    <property type="project" value="InterPro"/>
</dbReference>
<evidence type="ECO:0000313" key="10">
    <source>
        <dbReference type="Proteomes" id="UP000256310"/>
    </source>
</evidence>
<sequence>MITISTFAAVIIGMMLAAWMGVAVWATLTGMRRKAAGEQAAAAARRGGLLLQSAPTVFMVVDGKGRIDAGPGLAEWLGYSNPPKRMNDLKDVMTEERFAAFSETVKTARRTAKPFGMELRIKESERILFAQGGPAPDELGGNQSAMIWIFDATQIRSDIAALTSRADRASEALNALSGLIEAAPFPMWHRGPDLRLTLVNQAYVRAVEAENAAEAIARGLELVEMSGPDSPQAVAGRVREDDEAHIRTVPATLGGERRMMQIVDVPLGEAGIAGYAVDVEQLEQARSELGRFVRAQRDMLDLLSAGVAQFGPDRALIFSNQPFQRIFAMKNEWLTDRPEFDRVLDRMREADRVPEARDFPEWKAERREWFRSGDEPVEENWLLTDGTHLRVVAQPMPDGGLLLIFEDRTEQAQLASARDILLRVRTATFDNLSEAIGVFAADGRLHLWNRRFSEIWALDETALSGHPRVDALTEALAGQFLSPASGEAIQSAIRVATGERQQQSGRLALRDGRYFDFAAVPLPDGNALFTLLDITDSKKIEAALLERNEALEAADRLKTAFVSNMSYELRTPLTSIAGFAEMLDGGYAGELPGQAGDYVKAILDSVATLRVQIDEVLDLAQGEAEDLPMEREEVDLQLLCEEAAADARERAGARGHEFVAEIDWSVGSVTGDARRLRQSLDHLLRNAIRYTPEGGRILLRAEGTTGEARIVISDNGVGIGEDEKARVFDRFHRGAGEQQSRALGLGLPLTKQFVEGHGGSLTLESELGEGTFVTVLLPRGGTE</sequence>
<dbReference type="InterPro" id="IPR000014">
    <property type="entry name" value="PAS"/>
</dbReference>
<evidence type="ECO:0000256" key="5">
    <source>
        <dbReference type="ARBA" id="ARBA00022777"/>
    </source>
</evidence>
<dbReference type="PANTHER" id="PTHR43711:SF31">
    <property type="entry name" value="HISTIDINE KINASE"/>
    <property type="match status" value="1"/>
</dbReference>
<dbReference type="SMART" id="SM00091">
    <property type="entry name" value="PAS"/>
    <property type="match status" value="4"/>
</dbReference>
<dbReference type="InterPro" id="IPR005467">
    <property type="entry name" value="His_kinase_dom"/>
</dbReference>
<dbReference type="SUPFAM" id="SSF47384">
    <property type="entry name" value="Homodimeric domain of signal transducing histidine kinase"/>
    <property type="match status" value="1"/>
</dbReference>
<dbReference type="Gene3D" id="1.10.287.130">
    <property type="match status" value="1"/>
</dbReference>
<gene>
    <name evidence="9" type="ORF">DFR46_0489</name>
</gene>
<dbReference type="Pfam" id="PF00512">
    <property type="entry name" value="HisKA"/>
    <property type="match status" value="1"/>
</dbReference>
<feature type="transmembrane region" description="Helical" evidence="7">
    <location>
        <begin position="6"/>
        <end position="28"/>
    </location>
</feature>
<dbReference type="EMBL" id="QRDP01000004">
    <property type="protein sequence ID" value="RED15495.1"/>
    <property type="molecule type" value="Genomic_DNA"/>
</dbReference>
<dbReference type="SUPFAM" id="SSF55874">
    <property type="entry name" value="ATPase domain of HSP90 chaperone/DNA topoisomerase II/histidine kinase"/>
    <property type="match status" value="1"/>
</dbReference>
<dbReference type="Proteomes" id="UP000256310">
    <property type="component" value="Unassembled WGS sequence"/>
</dbReference>
<accession>A0A3D9FCH6</accession>
<dbReference type="SUPFAM" id="SSF55785">
    <property type="entry name" value="PYP-like sensor domain (PAS domain)"/>
    <property type="match status" value="2"/>
</dbReference>
<keyword evidence="6" id="KW-0902">Two-component regulatory system</keyword>
<proteinExistence type="predicted"/>
<dbReference type="PANTHER" id="PTHR43711">
    <property type="entry name" value="TWO-COMPONENT HISTIDINE KINASE"/>
    <property type="match status" value="1"/>
</dbReference>
<name>A0A3D9FCH6_9SPHN</name>
<dbReference type="Pfam" id="PF02518">
    <property type="entry name" value="HATPase_c"/>
    <property type="match status" value="1"/>
</dbReference>
<reference evidence="9 10" key="1">
    <citation type="submission" date="2018-07" db="EMBL/GenBank/DDBJ databases">
        <title>Genomic Encyclopedia of Type Strains, Phase IV (KMG-IV): sequencing the most valuable type-strain genomes for metagenomic binning, comparative biology and taxonomic classification.</title>
        <authorList>
            <person name="Goeker M."/>
        </authorList>
    </citation>
    <scope>NUCLEOTIDE SEQUENCE [LARGE SCALE GENOMIC DNA]</scope>
    <source>
        <strain evidence="9 10">DSM 26725</strain>
    </source>
</reference>
<dbReference type="InterPro" id="IPR003594">
    <property type="entry name" value="HATPase_dom"/>
</dbReference>
<organism evidence="9 10">
    <name type="scientific">Parasphingopyxis lamellibrachiae</name>
    <dbReference type="NCBI Taxonomy" id="680125"/>
    <lineage>
        <taxon>Bacteria</taxon>
        <taxon>Pseudomonadati</taxon>
        <taxon>Pseudomonadota</taxon>
        <taxon>Alphaproteobacteria</taxon>
        <taxon>Sphingomonadales</taxon>
        <taxon>Sphingomonadaceae</taxon>
        <taxon>Parasphingopyxis</taxon>
    </lineage>
</organism>
<keyword evidence="3" id="KW-0597">Phosphoprotein</keyword>
<keyword evidence="4" id="KW-0808">Transferase</keyword>
<dbReference type="InterPro" id="IPR036097">
    <property type="entry name" value="HisK_dim/P_sf"/>
</dbReference>
<dbReference type="CDD" id="cd00075">
    <property type="entry name" value="HATPase"/>
    <property type="match status" value="1"/>
</dbReference>
<dbReference type="OrthoDB" id="9797304at2"/>
<dbReference type="SMART" id="SM00387">
    <property type="entry name" value="HATPase_c"/>
    <property type="match status" value="1"/>
</dbReference>
<dbReference type="SMART" id="SM00388">
    <property type="entry name" value="HisKA"/>
    <property type="match status" value="1"/>
</dbReference>
<evidence type="ECO:0000259" key="8">
    <source>
        <dbReference type="PROSITE" id="PS50109"/>
    </source>
</evidence>
<comment type="catalytic activity">
    <reaction evidence="1">
        <text>ATP + protein L-histidine = ADP + protein N-phospho-L-histidine.</text>
        <dbReference type="EC" id="2.7.13.3"/>
    </reaction>
</comment>
<keyword evidence="7" id="KW-0472">Membrane</keyword>
<feature type="domain" description="Histidine kinase" evidence="8">
    <location>
        <begin position="564"/>
        <end position="781"/>
    </location>
</feature>
<evidence type="ECO:0000256" key="3">
    <source>
        <dbReference type="ARBA" id="ARBA00022553"/>
    </source>
</evidence>
<evidence type="ECO:0000256" key="6">
    <source>
        <dbReference type="ARBA" id="ARBA00023012"/>
    </source>
</evidence>
<keyword evidence="10" id="KW-1185">Reference proteome</keyword>
<dbReference type="EC" id="2.7.13.3" evidence="2"/>
<dbReference type="Gene3D" id="3.30.565.10">
    <property type="entry name" value="Histidine kinase-like ATPase, C-terminal domain"/>
    <property type="match status" value="1"/>
</dbReference>
<dbReference type="InterPro" id="IPR004358">
    <property type="entry name" value="Sig_transdc_His_kin-like_C"/>
</dbReference>
<evidence type="ECO:0000256" key="4">
    <source>
        <dbReference type="ARBA" id="ARBA00022679"/>
    </source>
</evidence>